<evidence type="ECO:0000313" key="2">
    <source>
        <dbReference type="EMBL" id="QQB47661.1"/>
    </source>
</evidence>
<proteinExistence type="predicted"/>
<evidence type="ECO:0000256" key="1">
    <source>
        <dbReference type="SAM" id="Phobius"/>
    </source>
</evidence>
<protein>
    <submittedName>
        <fullName evidence="2">Uncharacterized protein</fullName>
    </submittedName>
</protein>
<dbReference type="Proteomes" id="UP000596145">
    <property type="component" value="Chromosome"/>
</dbReference>
<keyword evidence="1" id="KW-1133">Transmembrane helix</keyword>
<gene>
    <name evidence="2" type="ORF">I6I10_03645</name>
</gene>
<evidence type="ECO:0000313" key="3">
    <source>
        <dbReference type="Proteomes" id="UP000596145"/>
    </source>
</evidence>
<reference evidence="2 3" key="1">
    <citation type="submission" date="2020-12" db="EMBL/GenBank/DDBJ databases">
        <title>FDA dAtabase for Regulatory Grade micrObial Sequences (FDA-ARGOS): Supporting development and validation of Infectious Disease Dx tests.</title>
        <authorList>
            <person name="Sproer C."/>
            <person name="Gronow S."/>
            <person name="Severitt S."/>
            <person name="Schroder I."/>
            <person name="Tallon L."/>
            <person name="Sadzewicz L."/>
            <person name="Zhao X."/>
            <person name="Boylan J."/>
            <person name="Ott S."/>
            <person name="Bowen H."/>
            <person name="Vavikolanu K."/>
            <person name="Mehta A."/>
            <person name="Aluvathingal J."/>
            <person name="Nadendla S."/>
            <person name="Lowell S."/>
            <person name="Myers T."/>
            <person name="Yan Y."/>
            <person name="Sichtig H."/>
        </authorList>
    </citation>
    <scope>NUCLEOTIDE SEQUENCE [LARGE SCALE GENOMIC DNA]</scope>
    <source>
        <strain evidence="2 3">FDAARGOS_1053</strain>
    </source>
</reference>
<dbReference type="OrthoDB" id="4410120at2"/>
<organism evidence="2 3">
    <name type="scientific">Corynebacterium glucuronolyticum</name>
    <dbReference type="NCBI Taxonomy" id="39791"/>
    <lineage>
        <taxon>Bacteria</taxon>
        <taxon>Bacillati</taxon>
        <taxon>Actinomycetota</taxon>
        <taxon>Actinomycetes</taxon>
        <taxon>Mycobacteriales</taxon>
        <taxon>Corynebacteriaceae</taxon>
        <taxon>Corynebacterium</taxon>
    </lineage>
</organism>
<feature type="transmembrane region" description="Helical" evidence="1">
    <location>
        <begin position="247"/>
        <end position="276"/>
    </location>
</feature>
<keyword evidence="1" id="KW-0472">Membrane</keyword>
<sequence length="297" mass="31510">MERSLARLSGPPRVAVTSPVAALEVPVRGATVVHAAWPLTQPGIDVGVLVTERVTGRMRARMQVGPFPIVVCASIADVQQAIDAVNLPRAREQALAREVTHTARQYPHANVPATHLPRPREQRAWARGTSVGVRVCVVGHGRVDLPGFDVVAGPDKGADVCVAVAGPNGWEAGDREILAECFAAIGRLVVTAPPPPGLDDWVVVARHGLPEAIAQACQRPPAVPLPPVPVSRVATARFRRRTLWEPIIVSVIVAVGLSRMLPVAVAAALAGVLYGVRRSRRQAKSPGRAWAENLVQG</sequence>
<name>A0A7T4EHU1_9CORY</name>
<accession>A0A7T4EHU1</accession>
<dbReference type="EMBL" id="CP066007">
    <property type="protein sequence ID" value="QQB47661.1"/>
    <property type="molecule type" value="Genomic_DNA"/>
</dbReference>
<dbReference type="AlphaFoldDB" id="A0A7T4EHU1"/>
<keyword evidence="1" id="KW-0812">Transmembrane</keyword>